<name>A0A383DG77_9ZZZZ</name>
<dbReference type="EMBL" id="UINC01216999">
    <property type="protein sequence ID" value="SVE43401.1"/>
    <property type="molecule type" value="Genomic_DNA"/>
</dbReference>
<evidence type="ECO:0000313" key="1">
    <source>
        <dbReference type="EMBL" id="SVE43401.1"/>
    </source>
</evidence>
<protein>
    <submittedName>
        <fullName evidence="1">Uncharacterized protein</fullName>
    </submittedName>
</protein>
<organism evidence="1">
    <name type="scientific">marine metagenome</name>
    <dbReference type="NCBI Taxonomy" id="408172"/>
    <lineage>
        <taxon>unclassified sequences</taxon>
        <taxon>metagenomes</taxon>
        <taxon>ecological metagenomes</taxon>
    </lineage>
</organism>
<sequence length="26" mass="2991">MLYVLDMSHLDGERLTGNITYNHVKA</sequence>
<reference evidence="1" key="1">
    <citation type="submission" date="2018-05" db="EMBL/GenBank/DDBJ databases">
        <authorList>
            <person name="Lanie J.A."/>
            <person name="Ng W.-L."/>
            <person name="Kazmierczak K.M."/>
            <person name="Andrzejewski T.M."/>
            <person name="Davidsen T.M."/>
            <person name="Wayne K.J."/>
            <person name="Tettelin H."/>
            <person name="Glass J.I."/>
            <person name="Rusch D."/>
            <person name="Podicherti R."/>
            <person name="Tsui H.-C.T."/>
            <person name="Winkler M.E."/>
        </authorList>
    </citation>
    <scope>NUCLEOTIDE SEQUENCE</scope>
</reference>
<proteinExistence type="predicted"/>
<dbReference type="AlphaFoldDB" id="A0A383DG77"/>
<accession>A0A383DG77</accession>
<gene>
    <name evidence="1" type="ORF">METZ01_LOCUS496255</name>
</gene>